<evidence type="ECO:0000256" key="2">
    <source>
        <dbReference type="ARBA" id="ARBA00023015"/>
    </source>
</evidence>
<dbReference type="GO" id="GO:0000976">
    <property type="term" value="F:transcription cis-regulatory region binding"/>
    <property type="evidence" value="ECO:0007669"/>
    <property type="project" value="TreeGrafter"/>
</dbReference>
<feature type="domain" description="Myb/SANT-like DNA-binding" evidence="8">
    <location>
        <begin position="77"/>
        <end position="167"/>
    </location>
</feature>
<feature type="compositionally biased region" description="Polar residues" evidence="7">
    <location>
        <begin position="16"/>
        <end position="27"/>
    </location>
</feature>
<evidence type="ECO:0000256" key="7">
    <source>
        <dbReference type="SAM" id="MobiDB-lite"/>
    </source>
</evidence>
<evidence type="ECO:0000256" key="6">
    <source>
        <dbReference type="ARBA" id="ARBA00023242"/>
    </source>
</evidence>
<dbReference type="Proteomes" id="UP001279734">
    <property type="component" value="Unassembled WGS sequence"/>
</dbReference>
<organism evidence="9 10">
    <name type="scientific">Nepenthes gracilis</name>
    <name type="common">Slender pitcher plant</name>
    <dbReference type="NCBI Taxonomy" id="150966"/>
    <lineage>
        <taxon>Eukaryota</taxon>
        <taxon>Viridiplantae</taxon>
        <taxon>Streptophyta</taxon>
        <taxon>Embryophyta</taxon>
        <taxon>Tracheophyta</taxon>
        <taxon>Spermatophyta</taxon>
        <taxon>Magnoliopsida</taxon>
        <taxon>eudicotyledons</taxon>
        <taxon>Gunneridae</taxon>
        <taxon>Pentapetalae</taxon>
        <taxon>Caryophyllales</taxon>
        <taxon>Nepenthaceae</taxon>
        <taxon>Nepenthes</taxon>
    </lineage>
</organism>
<dbReference type="EMBL" id="BSYO01000016">
    <property type="protein sequence ID" value="GMH16046.1"/>
    <property type="molecule type" value="Genomic_DNA"/>
</dbReference>
<feature type="region of interest" description="Disordered" evidence="7">
    <location>
        <begin position="203"/>
        <end position="292"/>
    </location>
</feature>
<dbReference type="PANTHER" id="PTHR31307:SF4">
    <property type="entry name" value="TRIHELIX TRANSCRIPTION FACTOR ASIL2"/>
    <property type="match status" value="1"/>
</dbReference>
<proteinExistence type="predicted"/>
<keyword evidence="2" id="KW-0805">Transcription regulation</keyword>
<name>A0AAD3SST8_NEPGR</name>
<reference evidence="9" key="1">
    <citation type="submission" date="2023-05" db="EMBL/GenBank/DDBJ databases">
        <title>Nepenthes gracilis genome sequencing.</title>
        <authorList>
            <person name="Fukushima K."/>
        </authorList>
    </citation>
    <scope>NUCLEOTIDE SEQUENCE</scope>
    <source>
        <strain evidence="9">SING2019-196</strain>
    </source>
</reference>
<evidence type="ECO:0000259" key="8">
    <source>
        <dbReference type="Pfam" id="PF13837"/>
    </source>
</evidence>
<feature type="compositionally biased region" description="Polar residues" evidence="7">
    <location>
        <begin position="215"/>
        <end position="233"/>
    </location>
</feature>
<keyword evidence="5" id="KW-0804">Transcription</keyword>
<dbReference type="InterPro" id="IPR044823">
    <property type="entry name" value="ASIL1/2-like"/>
</dbReference>
<dbReference type="FunFam" id="1.10.10.60:FF:000104">
    <property type="entry name" value="trihelix transcription factor ASIL2"/>
    <property type="match status" value="1"/>
</dbReference>
<evidence type="ECO:0000313" key="9">
    <source>
        <dbReference type="EMBL" id="GMH16046.1"/>
    </source>
</evidence>
<evidence type="ECO:0000313" key="10">
    <source>
        <dbReference type="Proteomes" id="UP001279734"/>
    </source>
</evidence>
<gene>
    <name evidence="9" type="ORF">Nepgr_017887</name>
</gene>
<comment type="caution">
    <text evidence="9">The sequence shown here is derived from an EMBL/GenBank/DDBJ whole genome shotgun (WGS) entry which is preliminary data.</text>
</comment>
<evidence type="ECO:0000256" key="5">
    <source>
        <dbReference type="ARBA" id="ARBA00023163"/>
    </source>
</evidence>
<feature type="region of interest" description="Disordered" evidence="7">
    <location>
        <begin position="1"/>
        <end position="37"/>
    </location>
</feature>
<comment type="subcellular location">
    <subcellularLocation>
        <location evidence="1">Nucleus</location>
    </subcellularLocation>
</comment>
<dbReference type="InterPro" id="IPR044822">
    <property type="entry name" value="Myb_DNA-bind_4"/>
</dbReference>
<evidence type="ECO:0000256" key="3">
    <source>
        <dbReference type="ARBA" id="ARBA00023054"/>
    </source>
</evidence>
<dbReference type="Pfam" id="PF13837">
    <property type="entry name" value="Myb_DNA-bind_4"/>
    <property type="match status" value="1"/>
</dbReference>
<dbReference type="GO" id="GO:0005634">
    <property type="term" value="C:nucleus"/>
    <property type="evidence" value="ECO:0007669"/>
    <property type="project" value="UniProtKB-SubCell"/>
</dbReference>
<protein>
    <recommendedName>
        <fullName evidence="8">Myb/SANT-like DNA-binding domain-containing protein</fullName>
    </recommendedName>
</protein>
<sequence>MEDDEETQSHPLPGSESPSSPQHNGRITVTVAVAPPPPPMNSLALALPIQQPRTSGGFGGGGSGGVISGGGNGGREDSWSESATSVLIDAWGERYLKLSRGNLKQQHWKEVADIVNGQEDYPRAPKTDIQCKNRIDTVKKKYKIEKAKIASGGGPSKWPFFNRMERLLGPTAKIPAQPPSPPGFNVQKVPFGIPIGVRSVHHFQQPQQNKKEYLSQGQTQNQPIKSSQNNIKKQQLRKRSPVDSESESDGPAPDSIDSFPPDTNERMKRPRTEFNSSRSGGRAGRGCNGRVGWKRREGVGWEKKEGVKGWEDSVMELTMAILKFGEAYERTETTKLQQLVEMEKQRMKFAKELELQRMKFLMSTRLELSKLSKNMKVGDNDHHSNNHPNISHSNNLI</sequence>
<keyword evidence="3" id="KW-0175">Coiled coil</keyword>
<evidence type="ECO:0000256" key="1">
    <source>
        <dbReference type="ARBA" id="ARBA00004123"/>
    </source>
</evidence>
<accession>A0AAD3SST8</accession>
<keyword evidence="4" id="KW-0238">DNA-binding</keyword>
<dbReference type="PANTHER" id="PTHR31307">
    <property type="entry name" value="TRIHELIX TRANSCRIPTION FACTOR ASIL2"/>
    <property type="match status" value="1"/>
</dbReference>
<keyword evidence="10" id="KW-1185">Reference proteome</keyword>
<dbReference type="AlphaFoldDB" id="A0AAD3SST8"/>
<evidence type="ECO:0000256" key="4">
    <source>
        <dbReference type="ARBA" id="ARBA00023125"/>
    </source>
</evidence>
<dbReference type="Gene3D" id="1.10.10.60">
    <property type="entry name" value="Homeodomain-like"/>
    <property type="match status" value="1"/>
</dbReference>
<feature type="compositionally biased region" description="Gly residues" evidence="7">
    <location>
        <begin position="56"/>
        <end position="73"/>
    </location>
</feature>
<feature type="compositionally biased region" description="Basic and acidic residues" evidence="7">
    <location>
        <begin position="263"/>
        <end position="272"/>
    </location>
</feature>
<keyword evidence="6" id="KW-0539">Nucleus</keyword>
<feature type="region of interest" description="Disordered" evidence="7">
    <location>
        <begin position="51"/>
        <end position="79"/>
    </location>
</feature>